<evidence type="ECO:0000256" key="2">
    <source>
        <dbReference type="ARBA" id="ARBA00006459"/>
    </source>
</evidence>
<dbReference type="SUPFAM" id="SSF161070">
    <property type="entry name" value="SNF-like"/>
    <property type="match status" value="1"/>
</dbReference>
<feature type="binding site" evidence="8">
    <location>
        <position position="491"/>
    </location>
    <ligand>
        <name>Na(+)</name>
        <dbReference type="ChEBI" id="CHEBI:29101"/>
        <label>1</label>
    </ligand>
</feature>
<dbReference type="STRING" id="105785.A0A2J7PZE2"/>
<evidence type="ECO:0000313" key="11">
    <source>
        <dbReference type="Proteomes" id="UP000235965"/>
    </source>
</evidence>
<dbReference type="Pfam" id="PF00209">
    <property type="entry name" value="SNF"/>
    <property type="match status" value="2"/>
</dbReference>
<feature type="transmembrane region" description="Helical" evidence="9">
    <location>
        <begin position="632"/>
        <end position="651"/>
    </location>
</feature>
<feature type="transmembrane region" description="Helical" evidence="9">
    <location>
        <begin position="590"/>
        <end position="612"/>
    </location>
</feature>
<sequence length="720" mass="81504">MKAYGEVDVYIHIFLTSALVGVEWSASSPCRFAPWEGDPHTHWIGGAFLIPFTIMLVIAGLPLMFMELSFGQYANLGPVAIYKKFCPLFQGLGYGMVIVSAIVMLYYNLIIAWTLFYMFASFNSVLPWQKCEEWSTVQRHYNVAKPQIIIKKTLTYFPVNFSILFFFSFSTFTRSLQLLSFNLAFVLSALAYDFHCVLCKKLFVLSFFAVMPHFISIILLLSVQTPSALCMPDSFAFLHCYSYEEADECAAKNGTYYRRQCYQATEAALKNITQQADQEMRRPPAEEYFSRRVLGLSAGIEETGEIRLSMALCLLLAWIIVFLCLSKGVQSSGKVVYFTALFPYVVLVILFVRGVSLPGASTGILFYLTPDWQRLANAQVWGDAAVQIFFALSPAWGGLITLASYNKFTNNCYQDSLIVAISNILTSFFAGLVIFSVIGFLAHELQVEVKKVVDQGAGLAFIVYPEVVTRLPISPLWSLLFFVMLLTLGLDSQFALMETVTTAILDRFPSLRDYKIWVVLIVAMFGYFGGLIFTTNSGMYWLQLVDKYAANWSVLLIAIAECILISWVYGANRFLRDIQDMIGQKSWMWMFFWTWMWKLITPAALLFILFFNWVEYAPVKYGDYEYPIWADAVGWVIGVFPVCIIIIMGACKLSTAPEGTLSERVRFLCQPKSGWGPANRRNMNPLTSYESVRNTIVLVNGLPVIQESHADSDSLEDNRL</sequence>
<dbReference type="InterPro" id="IPR037272">
    <property type="entry name" value="SNS_sf"/>
</dbReference>
<evidence type="ECO:0000256" key="5">
    <source>
        <dbReference type="ARBA" id="ARBA00022847"/>
    </source>
</evidence>
<dbReference type="InterPro" id="IPR000175">
    <property type="entry name" value="Na/ntran_symport"/>
</dbReference>
<evidence type="ECO:0000256" key="6">
    <source>
        <dbReference type="ARBA" id="ARBA00022989"/>
    </source>
</evidence>
<feature type="transmembrane region" description="Helical" evidence="9">
    <location>
        <begin position="175"/>
        <end position="195"/>
    </location>
</feature>
<dbReference type="Proteomes" id="UP000235965">
    <property type="component" value="Unassembled WGS sequence"/>
</dbReference>
<protein>
    <recommendedName>
        <fullName evidence="12">Sodium-and chloride-dependent glycine transporter 2</fullName>
    </recommendedName>
</protein>
<name>A0A2J7PZE2_9NEOP</name>
<feature type="binding site" evidence="8">
    <location>
        <position position="488"/>
    </location>
    <ligand>
        <name>Na(+)</name>
        <dbReference type="ChEBI" id="CHEBI:29101"/>
        <label>1</label>
    </ligand>
</feature>
<feature type="transmembrane region" description="Helical" evidence="9">
    <location>
        <begin position="43"/>
        <end position="65"/>
    </location>
</feature>
<feature type="transmembrane region" description="Helical" evidence="9">
    <location>
        <begin position="476"/>
        <end position="496"/>
    </location>
</feature>
<dbReference type="EMBL" id="NEVH01020335">
    <property type="protein sequence ID" value="PNF21701.1"/>
    <property type="molecule type" value="Genomic_DNA"/>
</dbReference>
<keyword evidence="4 9" id="KW-0812">Transmembrane</keyword>
<keyword evidence="5" id="KW-0769">Symport</keyword>
<evidence type="ECO:0000256" key="4">
    <source>
        <dbReference type="ARBA" id="ARBA00022692"/>
    </source>
</evidence>
<evidence type="ECO:0000313" key="10">
    <source>
        <dbReference type="EMBL" id="PNF21701.1"/>
    </source>
</evidence>
<keyword evidence="8" id="KW-0915">Sodium</keyword>
<evidence type="ECO:0008006" key="12">
    <source>
        <dbReference type="Google" id="ProtNLM"/>
    </source>
</evidence>
<feature type="transmembrane region" description="Helical" evidence="9">
    <location>
        <begin position="202"/>
        <end position="223"/>
    </location>
</feature>
<feature type="transmembrane region" description="Helical" evidence="9">
    <location>
        <begin position="548"/>
        <end position="569"/>
    </location>
</feature>
<evidence type="ECO:0000256" key="8">
    <source>
        <dbReference type="PIRSR" id="PIRSR600175-1"/>
    </source>
</evidence>
<reference evidence="10 11" key="1">
    <citation type="submission" date="2017-12" db="EMBL/GenBank/DDBJ databases">
        <title>Hemimetabolous genomes reveal molecular basis of termite eusociality.</title>
        <authorList>
            <person name="Harrison M.C."/>
            <person name="Jongepier E."/>
            <person name="Robertson H.M."/>
            <person name="Arning N."/>
            <person name="Bitard-Feildel T."/>
            <person name="Chao H."/>
            <person name="Childers C.P."/>
            <person name="Dinh H."/>
            <person name="Doddapaneni H."/>
            <person name="Dugan S."/>
            <person name="Gowin J."/>
            <person name="Greiner C."/>
            <person name="Han Y."/>
            <person name="Hu H."/>
            <person name="Hughes D.S.T."/>
            <person name="Huylmans A.-K."/>
            <person name="Kemena C."/>
            <person name="Kremer L.P.M."/>
            <person name="Lee S.L."/>
            <person name="Lopez-Ezquerra A."/>
            <person name="Mallet L."/>
            <person name="Monroy-Kuhn J.M."/>
            <person name="Moser A."/>
            <person name="Murali S.C."/>
            <person name="Muzny D.M."/>
            <person name="Otani S."/>
            <person name="Piulachs M.-D."/>
            <person name="Poelchau M."/>
            <person name="Qu J."/>
            <person name="Schaub F."/>
            <person name="Wada-Katsumata A."/>
            <person name="Worley K.C."/>
            <person name="Xie Q."/>
            <person name="Ylla G."/>
            <person name="Poulsen M."/>
            <person name="Gibbs R.A."/>
            <person name="Schal C."/>
            <person name="Richards S."/>
            <person name="Belles X."/>
            <person name="Korb J."/>
            <person name="Bornberg-Bauer E."/>
        </authorList>
    </citation>
    <scope>NUCLEOTIDE SEQUENCE [LARGE SCALE GENOMIC DNA]</scope>
    <source>
        <tissue evidence="10">Whole body</tissue>
    </source>
</reference>
<accession>A0A2J7PZE2</accession>
<dbReference type="PRINTS" id="PR00176">
    <property type="entry name" value="NANEUSMPORT"/>
</dbReference>
<comment type="caution">
    <text evidence="10">The sequence shown here is derived from an EMBL/GenBank/DDBJ whole genome shotgun (WGS) entry which is preliminary data.</text>
</comment>
<gene>
    <name evidence="10" type="ORF">B7P43_G10333</name>
</gene>
<proteinExistence type="inferred from homology"/>
<evidence type="ECO:0000256" key="3">
    <source>
        <dbReference type="ARBA" id="ARBA00022448"/>
    </source>
</evidence>
<keyword evidence="6 9" id="KW-1133">Transmembrane helix</keyword>
<keyword evidence="3" id="KW-0813">Transport</keyword>
<organism evidence="10 11">
    <name type="scientific">Cryptotermes secundus</name>
    <dbReference type="NCBI Taxonomy" id="105785"/>
    <lineage>
        <taxon>Eukaryota</taxon>
        <taxon>Metazoa</taxon>
        <taxon>Ecdysozoa</taxon>
        <taxon>Arthropoda</taxon>
        <taxon>Hexapoda</taxon>
        <taxon>Insecta</taxon>
        <taxon>Pterygota</taxon>
        <taxon>Neoptera</taxon>
        <taxon>Polyneoptera</taxon>
        <taxon>Dictyoptera</taxon>
        <taxon>Blattodea</taxon>
        <taxon>Blattoidea</taxon>
        <taxon>Termitoidae</taxon>
        <taxon>Kalotermitidae</taxon>
        <taxon>Cryptotermitinae</taxon>
        <taxon>Cryptotermes</taxon>
    </lineage>
</organism>
<feature type="transmembrane region" description="Helical" evidence="9">
    <location>
        <begin position="337"/>
        <end position="368"/>
    </location>
</feature>
<feature type="transmembrane region" description="Helical" evidence="9">
    <location>
        <begin position="517"/>
        <end position="542"/>
    </location>
</feature>
<feature type="transmembrane region" description="Helical" evidence="9">
    <location>
        <begin position="388"/>
        <end position="405"/>
    </location>
</feature>
<dbReference type="OrthoDB" id="6581954at2759"/>
<dbReference type="AlphaFoldDB" id="A0A2J7PZE2"/>
<keyword evidence="8" id="KW-0479">Metal-binding</keyword>
<feature type="binding site" evidence="8">
    <location>
        <position position="492"/>
    </location>
    <ligand>
        <name>Na(+)</name>
        <dbReference type="ChEBI" id="CHEBI:29101"/>
        <label>1</label>
    </ligand>
</feature>
<dbReference type="PANTHER" id="PTHR11616:SF313">
    <property type="entry name" value="TRANSPORTER"/>
    <property type="match status" value="1"/>
</dbReference>
<dbReference type="PROSITE" id="PS50267">
    <property type="entry name" value="NA_NEUROTRAN_SYMP_3"/>
    <property type="match status" value="1"/>
</dbReference>
<feature type="transmembrane region" description="Helical" evidence="9">
    <location>
        <begin position="306"/>
        <end position="325"/>
    </location>
</feature>
<evidence type="ECO:0000256" key="1">
    <source>
        <dbReference type="ARBA" id="ARBA00004141"/>
    </source>
</evidence>
<keyword evidence="7 9" id="KW-0472">Membrane</keyword>
<dbReference type="GO" id="GO:0005886">
    <property type="term" value="C:plasma membrane"/>
    <property type="evidence" value="ECO:0007669"/>
    <property type="project" value="TreeGrafter"/>
</dbReference>
<comment type="subcellular location">
    <subcellularLocation>
        <location evidence="1">Membrane</location>
        <topology evidence="1">Multi-pass membrane protein</topology>
    </subcellularLocation>
</comment>
<evidence type="ECO:0000256" key="7">
    <source>
        <dbReference type="ARBA" id="ARBA00023136"/>
    </source>
</evidence>
<keyword evidence="11" id="KW-1185">Reference proteome</keyword>
<dbReference type="InParanoid" id="A0A2J7PZE2"/>
<evidence type="ECO:0000256" key="9">
    <source>
        <dbReference type="SAM" id="Phobius"/>
    </source>
</evidence>
<dbReference type="GO" id="GO:0015375">
    <property type="term" value="F:glycine:sodium symporter activity"/>
    <property type="evidence" value="ECO:0007669"/>
    <property type="project" value="TreeGrafter"/>
</dbReference>
<feature type="transmembrane region" description="Helical" evidence="9">
    <location>
        <begin position="417"/>
        <end position="442"/>
    </location>
</feature>
<comment type="similarity">
    <text evidence="2">Belongs to the sodium:neurotransmitter symporter (SNF) (TC 2.A.22) family.</text>
</comment>
<feature type="transmembrane region" description="Helical" evidence="9">
    <location>
        <begin position="85"/>
        <end position="104"/>
    </location>
</feature>
<feature type="binding site" evidence="8">
    <location>
        <position position="423"/>
    </location>
    <ligand>
        <name>Na(+)</name>
        <dbReference type="ChEBI" id="CHEBI:29101"/>
        <label>1</label>
    </ligand>
</feature>
<dbReference type="PANTHER" id="PTHR11616">
    <property type="entry name" value="SODIUM/CHLORIDE DEPENDENT TRANSPORTER"/>
    <property type="match status" value="1"/>
</dbReference>
<dbReference type="GO" id="GO:0046872">
    <property type="term" value="F:metal ion binding"/>
    <property type="evidence" value="ECO:0007669"/>
    <property type="project" value="UniProtKB-KW"/>
</dbReference>